<dbReference type="InterPro" id="IPR028259">
    <property type="entry name" value="AP2-like_int_N"/>
</dbReference>
<dbReference type="InterPro" id="IPR002104">
    <property type="entry name" value="Integrase_catalytic"/>
</dbReference>
<evidence type="ECO:0000313" key="8">
    <source>
        <dbReference type="EMBL" id="MDQ0275302.1"/>
    </source>
</evidence>
<dbReference type="Proteomes" id="UP001236559">
    <property type="component" value="Unassembled WGS sequence"/>
</dbReference>
<dbReference type="Gene3D" id="1.10.443.10">
    <property type="entry name" value="Intergrase catalytic core"/>
    <property type="match status" value="1"/>
</dbReference>
<comment type="caution">
    <text evidence="8">The sequence shown here is derived from an EMBL/GenBank/DDBJ whole genome shotgun (WGS) entry which is preliminary data.</text>
</comment>
<dbReference type="InterPro" id="IPR010998">
    <property type="entry name" value="Integrase_recombinase_N"/>
</dbReference>
<dbReference type="InterPro" id="IPR013762">
    <property type="entry name" value="Integrase-like_cat_sf"/>
</dbReference>
<dbReference type="InterPro" id="IPR011010">
    <property type="entry name" value="DNA_brk_join_enz"/>
</dbReference>
<evidence type="ECO:0000259" key="6">
    <source>
        <dbReference type="PROSITE" id="PS51898"/>
    </source>
</evidence>
<dbReference type="PROSITE" id="PS51900">
    <property type="entry name" value="CB"/>
    <property type="match status" value="1"/>
</dbReference>
<dbReference type="InterPro" id="IPR050090">
    <property type="entry name" value="Tyrosine_recombinase_XerCD"/>
</dbReference>
<organism evidence="8 9">
    <name type="scientific">Peptoniphilus koenoeneniae</name>
    <dbReference type="NCBI Taxonomy" id="507751"/>
    <lineage>
        <taxon>Bacteria</taxon>
        <taxon>Bacillati</taxon>
        <taxon>Bacillota</taxon>
        <taxon>Tissierellia</taxon>
        <taxon>Tissierellales</taxon>
        <taxon>Peptoniphilaceae</taxon>
        <taxon>Peptoniphilus</taxon>
    </lineage>
</organism>
<keyword evidence="9" id="KW-1185">Reference proteome</keyword>
<keyword evidence="2" id="KW-0229">DNA integration</keyword>
<proteinExistence type="inferred from homology"/>
<evidence type="ECO:0000259" key="7">
    <source>
        <dbReference type="PROSITE" id="PS51900"/>
    </source>
</evidence>
<dbReference type="EMBL" id="JAUSTN010000006">
    <property type="protein sequence ID" value="MDQ0275302.1"/>
    <property type="molecule type" value="Genomic_DNA"/>
</dbReference>
<dbReference type="InterPro" id="IPR004107">
    <property type="entry name" value="Integrase_SAM-like_N"/>
</dbReference>
<dbReference type="Pfam" id="PF00589">
    <property type="entry name" value="Phage_integrase"/>
    <property type="match status" value="1"/>
</dbReference>
<dbReference type="PANTHER" id="PTHR30349:SF64">
    <property type="entry name" value="PROPHAGE INTEGRASE INTD-RELATED"/>
    <property type="match status" value="1"/>
</dbReference>
<feature type="domain" description="Tyr recombinase" evidence="6">
    <location>
        <begin position="168"/>
        <end position="353"/>
    </location>
</feature>
<protein>
    <submittedName>
        <fullName evidence="8">Integrase</fullName>
    </submittedName>
</protein>
<dbReference type="Pfam" id="PF14659">
    <property type="entry name" value="Phage_int_SAM_3"/>
    <property type="match status" value="1"/>
</dbReference>
<feature type="domain" description="Core-binding (CB)" evidence="7">
    <location>
        <begin position="57"/>
        <end position="146"/>
    </location>
</feature>
<dbReference type="CDD" id="cd01189">
    <property type="entry name" value="INT_ICEBs1_C_like"/>
    <property type="match status" value="1"/>
</dbReference>
<evidence type="ECO:0000256" key="4">
    <source>
        <dbReference type="ARBA" id="ARBA00023172"/>
    </source>
</evidence>
<evidence type="ECO:0000256" key="5">
    <source>
        <dbReference type="PROSITE-ProRule" id="PRU01248"/>
    </source>
</evidence>
<keyword evidence="3 5" id="KW-0238">DNA-binding</keyword>
<reference evidence="8 9" key="1">
    <citation type="submission" date="2023-07" db="EMBL/GenBank/DDBJ databases">
        <title>Genomic Encyclopedia of Type Strains, Phase IV (KMG-IV): sequencing the most valuable type-strain genomes for metagenomic binning, comparative biology and taxonomic classification.</title>
        <authorList>
            <person name="Goeker M."/>
        </authorList>
    </citation>
    <scope>NUCLEOTIDE SEQUENCE [LARGE SCALE GENOMIC DNA]</scope>
    <source>
        <strain evidence="8 9">DSM 22616</strain>
    </source>
</reference>
<keyword evidence="4" id="KW-0233">DNA recombination</keyword>
<dbReference type="Pfam" id="PF14657">
    <property type="entry name" value="Arm-DNA-bind_4"/>
    <property type="match status" value="1"/>
</dbReference>
<dbReference type="Gene3D" id="1.10.150.130">
    <property type="match status" value="1"/>
</dbReference>
<dbReference type="PANTHER" id="PTHR30349">
    <property type="entry name" value="PHAGE INTEGRASE-RELATED"/>
    <property type="match status" value="1"/>
</dbReference>
<comment type="similarity">
    <text evidence="1">Belongs to the 'phage' integrase family.</text>
</comment>
<dbReference type="InterPro" id="IPR044068">
    <property type="entry name" value="CB"/>
</dbReference>
<dbReference type="PROSITE" id="PS51898">
    <property type="entry name" value="TYR_RECOMBINASE"/>
    <property type="match status" value="1"/>
</dbReference>
<evidence type="ECO:0000256" key="3">
    <source>
        <dbReference type="ARBA" id="ARBA00023125"/>
    </source>
</evidence>
<sequence length="360" mass="42311">MTSKRMKNDPNRWYCSFRYVNLDGETKQKKKEGFSTKKEADEFERNFLNNIKFNPEMNFKSLYKMYLEDMKPRIKEHTLTNKEYITENKILPYFKDMKISEIGSIEIQRWQNSLLSALNHSTNKPYAPTYLKTINNQLTAIFNYAVKFHNLQNNPVHKVGTIGEKHAPEKEIWSLKEFNTFINLVEDKTLHLGFNILYWSGCRIGELLALTWSDIDFKNNMININKSYQRINGKDVITEPKTKKSIRKITIISSVIEEIEAYKKLFYKPDPDDRIFNCTKHKFEHGITNICKRNNLNKIRIHDLRHSHASLLLNEGINIVALSKRLGHEKVSTTLNIYSHMIPNDDKILNVMENLSVTKS</sequence>
<gene>
    <name evidence="8" type="ORF">J2S72_001327</name>
</gene>
<name>A0ABU0AWX7_9FIRM</name>
<accession>A0ABU0AWX7</accession>
<dbReference type="SUPFAM" id="SSF56349">
    <property type="entry name" value="DNA breaking-rejoining enzymes"/>
    <property type="match status" value="1"/>
</dbReference>
<evidence type="ECO:0000256" key="1">
    <source>
        <dbReference type="ARBA" id="ARBA00008857"/>
    </source>
</evidence>
<evidence type="ECO:0000313" key="9">
    <source>
        <dbReference type="Proteomes" id="UP001236559"/>
    </source>
</evidence>
<dbReference type="RefSeq" id="WP_023056461.1">
    <property type="nucleotide sequence ID" value="NZ_JAUSTN010000006.1"/>
</dbReference>
<evidence type="ECO:0000256" key="2">
    <source>
        <dbReference type="ARBA" id="ARBA00022908"/>
    </source>
</evidence>